<comment type="caution">
    <text evidence="1">The sequence shown here is derived from an EMBL/GenBank/DDBJ whole genome shotgun (WGS) entry which is preliminary data.</text>
</comment>
<evidence type="ECO:0000313" key="2">
    <source>
        <dbReference type="Proteomes" id="UP000681720"/>
    </source>
</evidence>
<dbReference type="EMBL" id="CAJOBJ010205377">
    <property type="protein sequence ID" value="CAF4995279.1"/>
    <property type="molecule type" value="Genomic_DNA"/>
</dbReference>
<protein>
    <submittedName>
        <fullName evidence="1">Uncharacterized protein</fullName>
    </submittedName>
</protein>
<reference evidence="1" key="1">
    <citation type="submission" date="2021-02" db="EMBL/GenBank/DDBJ databases">
        <authorList>
            <person name="Nowell W R."/>
        </authorList>
    </citation>
    <scope>NUCLEOTIDE SEQUENCE</scope>
</reference>
<dbReference type="AlphaFoldDB" id="A0A8S3DQJ7"/>
<gene>
    <name evidence="1" type="ORF">GIL414_LOCUS56898</name>
</gene>
<sequence>MFMWTQLLIDVLIQIPQTDRAKMMMLEDCRLHYADNKAQLDDINEFKEKYEPDFAVW</sequence>
<accession>A0A8S3DQJ7</accession>
<proteinExistence type="predicted"/>
<dbReference type="Proteomes" id="UP000681720">
    <property type="component" value="Unassembled WGS sequence"/>
</dbReference>
<evidence type="ECO:0000313" key="1">
    <source>
        <dbReference type="EMBL" id="CAF4995279.1"/>
    </source>
</evidence>
<organism evidence="1 2">
    <name type="scientific">Rotaria magnacalcarata</name>
    <dbReference type="NCBI Taxonomy" id="392030"/>
    <lineage>
        <taxon>Eukaryota</taxon>
        <taxon>Metazoa</taxon>
        <taxon>Spiralia</taxon>
        <taxon>Gnathifera</taxon>
        <taxon>Rotifera</taxon>
        <taxon>Eurotatoria</taxon>
        <taxon>Bdelloidea</taxon>
        <taxon>Philodinida</taxon>
        <taxon>Philodinidae</taxon>
        <taxon>Rotaria</taxon>
    </lineage>
</organism>
<name>A0A8S3DQJ7_9BILA</name>
<feature type="non-terminal residue" evidence="1">
    <location>
        <position position="57"/>
    </location>
</feature>